<organism evidence="1 2">
    <name type="scientific">Candidatus Obscuribacter phosphatis</name>
    <dbReference type="NCBI Taxonomy" id="1906157"/>
    <lineage>
        <taxon>Bacteria</taxon>
        <taxon>Bacillati</taxon>
        <taxon>Candidatus Melainabacteria</taxon>
        <taxon>Candidatus Obscuribacterales</taxon>
        <taxon>Candidatus Obscuribacteraceae</taxon>
        <taxon>Candidatus Obscuribacter</taxon>
    </lineage>
</organism>
<dbReference type="EMBL" id="JAFLCK010000001">
    <property type="protein sequence ID" value="MBN8658754.1"/>
    <property type="molecule type" value="Genomic_DNA"/>
</dbReference>
<evidence type="ECO:0000313" key="1">
    <source>
        <dbReference type="EMBL" id="MBN8658754.1"/>
    </source>
</evidence>
<name>A0A8J7P684_9BACT</name>
<sequence>MLANLRFRGPLGRIKRPEPEFQGTSRRAINYLPGRNLSPKVGLNFSFSNRQPILPQLVNIEAEKLSGCIKMESGRYKSRSAALIYKGRVIACVYGSKSRSEQVFGPEAYSLMMSEMNSVSSEVVSYVLADELVESAAAMFHGGVISPAPAQDKLESLAGCMQYIHDLESPGSVAVLDEAGQPVCFLYLSGGSLLGMNSLNAQVKDKDMRSLKRYIQRHKAQIMANSLVTASSAAETLTFSLLGQSAPAVSAQRGRGVCSVTELEAVRDAANLVGVYSFKPTEAAREVRSDRFISRRDLSAKKTTIGFSVDTSFGINPNA</sequence>
<reference evidence="1" key="1">
    <citation type="submission" date="2021-02" db="EMBL/GenBank/DDBJ databases">
        <title>Genome-Resolved Metagenomics of a Microbial Community Performing Photosynthetic Biological Nutrient Removal.</title>
        <authorList>
            <person name="Mcdaniel E.A."/>
        </authorList>
    </citation>
    <scope>NUCLEOTIDE SEQUENCE</scope>
    <source>
        <strain evidence="1">UWPOB_OBS1</strain>
    </source>
</reference>
<gene>
    <name evidence="1" type="ORF">J0M35_00195</name>
</gene>
<protein>
    <submittedName>
        <fullName evidence="1">Uncharacterized protein</fullName>
    </submittedName>
</protein>
<proteinExistence type="predicted"/>
<evidence type="ECO:0000313" key="2">
    <source>
        <dbReference type="Proteomes" id="UP000664277"/>
    </source>
</evidence>
<comment type="caution">
    <text evidence="1">The sequence shown here is derived from an EMBL/GenBank/DDBJ whole genome shotgun (WGS) entry which is preliminary data.</text>
</comment>
<dbReference type="AlphaFoldDB" id="A0A8J7P684"/>
<dbReference type="Proteomes" id="UP000664277">
    <property type="component" value="Unassembled WGS sequence"/>
</dbReference>
<accession>A0A8J7P684</accession>